<feature type="signal peptide" evidence="1">
    <location>
        <begin position="1"/>
        <end position="22"/>
    </location>
</feature>
<evidence type="ECO:0000256" key="1">
    <source>
        <dbReference type="SAM" id="SignalP"/>
    </source>
</evidence>
<evidence type="ECO:0000313" key="3">
    <source>
        <dbReference type="Proteomes" id="UP000828390"/>
    </source>
</evidence>
<gene>
    <name evidence="2" type="ORF">DPMN_120344</name>
</gene>
<sequence>MEFIAILVAVICLFVVTAPVTGLTCYACASVLNPATCDVDNFDPRAHSNDTIKTVSHLPDKGKECNYCTKAYFHDPTSGFYTYARGCENSPRGVGCLKDACACTTDLCNSAVTMTTTSTSLLELLLPAIVNRLIWS</sequence>
<name>A0A9D4GKN6_DREPO</name>
<dbReference type="InterPro" id="IPR045860">
    <property type="entry name" value="Snake_toxin-like_sf"/>
</dbReference>
<reference evidence="2" key="1">
    <citation type="journal article" date="2019" name="bioRxiv">
        <title>The Genome of the Zebra Mussel, Dreissena polymorpha: A Resource for Invasive Species Research.</title>
        <authorList>
            <person name="McCartney M.A."/>
            <person name="Auch B."/>
            <person name="Kono T."/>
            <person name="Mallez S."/>
            <person name="Zhang Y."/>
            <person name="Obille A."/>
            <person name="Becker A."/>
            <person name="Abrahante J.E."/>
            <person name="Garbe J."/>
            <person name="Badalamenti J.P."/>
            <person name="Herman A."/>
            <person name="Mangelson H."/>
            <person name="Liachko I."/>
            <person name="Sullivan S."/>
            <person name="Sone E.D."/>
            <person name="Koren S."/>
            <person name="Silverstein K.A.T."/>
            <person name="Beckman K.B."/>
            <person name="Gohl D.M."/>
        </authorList>
    </citation>
    <scope>NUCLEOTIDE SEQUENCE</scope>
    <source>
        <strain evidence="2">Duluth1</strain>
        <tissue evidence="2">Whole animal</tissue>
    </source>
</reference>
<accession>A0A9D4GKN6</accession>
<dbReference type="Proteomes" id="UP000828390">
    <property type="component" value="Unassembled WGS sequence"/>
</dbReference>
<keyword evidence="1" id="KW-0732">Signal</keyword>
<organism evidence="2 3">
    <name type="scientific">Dreissena polymorpha</name>
    <name type="common">Zebra mussel</name>
    <name type="synonym">Mytilus polymorpha</name>
    <dbReference type="NCBI Taxonomy" id="45954"/>
    <lineage>
        <taxon>Eukaryota</taxon>
        <taxon>Metazoa</taxon>
        <taxon>Spiralia</taxon>
        <taxon>Lophotrochozoa</taxon>
        <taxon>Mollusca</taxon>
        <taxon>Bivalvia</taxon>
        <taxon>Autobranchia</taxon>
        <taxon>Heteroconchia</taxon>
        <taxon>Euheterodonta</taxon>
        <taxon>Imparidentia</taxon>
        <taxon>Neoheterodontei</taxon>
        <taxon>Myida</taxon>
        <taxon>Dreissenoidea</taxon>
        <taxon>Dreissenidae</taxon>
        <taxon>Dreissena</taxon>
    </lineage>
</organism>
<evidence type="ECO:0008006" key="4">
    <source>
        <dbReference type="Google" id="ProtNLM"/>
    </source>
</evidence>
<dbReference type="AlphaFoldDB" id="A0A9D4GKN6"/>
<protein>
    <recommendedName>
        <fullName evidence="4">Protein sleepless</fullName>
    </recommendedName>
</protein>
<proteinExistence type="predicted"/>
<reference evidence="2" key="2">
    <citation type="submission" date="2020-11" db="EMBL/GenBank/DDBJ databases">
        <authorList>
            <person name="McCartney M.A."/>
            <person name="Auch B."/>
            <person name="Kono T."/>
            <person name="Mallez S."/>
            <person name="Becker A."/>
            <person name="Gohl D.M."/>
            <person name="Silverstein K.A.T."/>
            <person name="Koren S."/>
            <person name="Bechman K.B."/>
            <person name="Herman A."/>
            <person name="Abrahante J.E."/>
            <person name="Garbe J."/>
        </authorList>
    </citation>
    <scope>NUCLEOTIDE SEQUENCE</scope>
    <source>
        <strain evidence="2">Duluth1</strain>
        <tissue evidence="2">Whole animal</tissue>
    </source>
</reference>
<dbReference type="EMBL" id="JAIWYP010000005">
    <property type="protein sequence ID" value="KAH3818622.1"/>
    <property type="molecule type" value="Genomic_DNA"/>
</dbReference>
<evidence type="ECO:0000313" key="2">
    <source>
        <dbReference type="EMBL" id="KAH3818622.1"/>
    </source>
</evidence>
<keyword evidence="3" id="KW-1185">Reference proteome</keyword>
<feature type="chain" id="PRO_5038494165" description="Protein sleepless" evidence="1">
    <location>
        <begin position="23"/>
        <end position="136"/>
    </location>
</feature>
<comment type="caution">
    <text evidence="2">The sequence shown here is derived from an EMBL/GenBank/DDBJ whole genome shotgun (WGS) entry which is preliminary data.</text>
</comment>
<dbReference type="SUPFAM" id="SSF57302">
    <property type="entry name" value="Snake toxin-like"/>
    <property type="match status" value="1"/>
</dbReference>
<dbReference type="OrthoDB" id="6145796at2759"/>